<proteinExistence type="predicted"/>
<dbReference type="Proteomes" id="UP000589818">
    <property type="component" value="Unassembled WGS sequence"/>
</dbReference>
<keyword evidence="2" id="KW-1185">Reference proteome</keyword>
<keyword evidence="1" id="KW-0548">Nucleotidyltransferase</keyword>
<comment type="caution">
    <text evidence="1">The sequence shown here is derived from an EMBL/GenBank/DDBJ whole genome shotgun (WGS) entry which is preliminary data.</text>
</comment>
<keyword evidence="1" id="KW-0808">Transferase</keyword>
<evidence type="ECO:0000313" key="1">
    <source>
        <dbReference type="EMBL" id="MBB2885052.1"/>
    </source>
</evidence>
<protein>
    <submittedName>
        <fullName evidence="1">Molybdopterin/thiamine biosynthesis adenylyltransferase</fullName>
    </submittedName>
</protein>
<reference evidence="1" key="1">
    <citation type="submission" date="2020-08" db="EMBL/GenBank/DDBJ databases">
        <title>Plant associated metagenomes--Microbial community diversity and host control of community assembly across model and emerging plant ecological genomics systems.</title>
        <authorList>
            <person name="Dangl J."/>
        </authorList>
    </citation>
    <scope>NUCLEOTIDE SEQUENCE</scope>
    <source>
        <strain evidence="1">KD5</strain>
    </source>
</reference>
<name>A0ACC5M8K1_9PSED</name>
<accession>A0ACC5M8K1</accession>
<evidence type="ECO:0000313" key="2">
    <source>
        <dbReference type="Proteomes" id="UP000589818"/>
    </source>
</evidence>
<dbReference type="EMBL" id="JACHVR010000001">
    <property type="protein sequence ID" value="MBB2885052.1"/>
    <property type="molecule type" value="Genomic_DNA"/>
</dbReference>
<gene>
    <name evidence="1" type="ORF">FHR69_000918</name>
</gene>
<sequence>MQTRFGLVPCELFIDRELRSFPTIVLQQPFPERLLPFAPHVGPDGFLCYVAQGAVVFDIYKPVSQTIAALRRAATVLDQIMAKERVDDLEEEFFAFWPGVYAFTDIERPESGEVAVLSLGKGQGLVFTDDVARAKSKFALRANSVDTLLGFSAKITTKTPPRPLMGAWPPKTVGELLDWQSKLDPQCRRKILARIVKAYRAGKHGVVVVIDAPTMQYGFLVNDLQTYKRTSKADQRTPIFGAPIELMQVVRMDDQYLVGRNIPAQTTLAGKRIALIGCGTIGGFLGDLLVKAGAGTGGGELQLIDNQDLSPGNIGRHRLGINRLEINKAIGLVAELKITMPSANVRALPHDAFSVNLAGVDLVIDATGEQGFGSWLAGLQASGSLSNGGLQTPLLHVWIEGAGEAVRTLLKQHRSEGCYRCLCDYEAEQRFLSVVGGVRPILAGGGCEGQYVAYSASVSVQAAALGLDTALAWVGGTAWPSLSTRVLSRAHDPSTGDVTILTRPGCPACSS</sequence>
<organism evidence="1 2">
    <name type="scientific">Pseudomonas umsongensis</name>
    <dbReference type="NCBI Taxonomy" id="198618"/>
    <lineage>
        <taxon>Bacteria</taxon>
        <taxon>Pseudomonadati</taxon>
        <taxon>Pseudomonadota</taxon>
        <taxon>Gammaproteobacteria</taxon>
        <taxon>Pseudomonadales</taxon>
        <taxon>Pseudomonadaceae</taxon>
        <taxon>Pseudomonas</taxon>
    </lineage>
</organism>